<reference evidence="2" key="1">
    <citation type="journal article" date="2019" name="Int. J. Syst. Evol. Microbiol.">
        <title>The Global Catalogue of Microorganisms (GCM) 10K type strain sequencing project: providing services to taxonomists for standard genome sequencing and annotation.</title>
        <authorList>
            <consortium name="The Broad Institute Genomics Platform"/>
            <consortium name="The Broad Institute Genome Sequencing Center for Infectious Disease"/>
            <person name="Wu L."/>
            <person name="Ma J."/>
        </authorList>
    </citation>
    <scope>NUCLEOTIDE SEQUENCE [LARGE SCALE GENOMIC DNA]</scope>
    <source>
        <strain evidence="2">NBRC 111368</strain>
    </source>
</reference>
<comment type="caution">
    <text evidence="1">The sequence shown here is derived from an EMBL/GenBank/DDBJ whole genome shotgun (WGS) entry which is preliminary data.</text>
</comment>
<evidence type="ECO:0000313" key="2">
    <source>
        <dbReference type="Proteomes" id="UP001596403"/>
    </source>
</evidence>
<sequence length="40" mass="4272">MIPRDWLLIVRGYDDKAKVGKPGADAPSKAEVAALVEAYG</sequence>
<dbReference type="Proteomes" id="UP001596403">
    <property type="component" value="Unassembled WGS sequence"/>
</dbReference>
<name>A0ABW1YU68_9RHOB</name>
<proteinExistence type="predicted"/>
<dbReference type="RefSeq" id="WP_276321506.1">
    <property type="nucleotide sequence ID" value="NZ_JBHSWA010000001.1"/>
</dbReference>
<evidence type="ECO:0000313" key="1">
    <source>
        <dbReference type="EMBL" id="MFC6640816.1"/>
    </source>
</evidence>
<organism evidence="1 2">
    <name type="scientific">Sulfitobacter profundi</name>
    <dbReference type="NCBI Taxonomy" id="2679961"/>
    <lineage>
        <taxon>Bacteria</taxon>
        <taxon>Pseudomonadati</taxon>
        <taxon>Pseudomonadota</taxon>
        <taxon>Alphaproteobacteria</taxon>
        <taxon>Rhodobacterales</taxon>
        <taxon>Roseobacteraceae</taxon>
        <taxon>Sulfitobacter</taxon>
    </lineage>
</organism>
<gene>
    <name evidence="1" type="ORF">ACFQAU_02810</name>
</gene>
<accession>A0ABW1YU68</accession>
<protein>
    <submittedName>
        <fullName evidence="1">Uncharacterized protein</fullName>
    </submittedName>
</protein>
<keyword evidence="2" id="KW-1185">Reference proteome</keyword>
<dbReference type="EMBL" id="JBHSWA010000001">
    <property type="protein sequence ID" value="MFC6640816.1"/>
    <property type="molecule type" value="Genomic_DNA"/>
</dbReference>